<dbReference type="PIRSF" id="PIRSF036696">
    <property type="entry name" value="ACY-1"/>
    <property type="match status" value="1"/>
</dbReference>
<dbReference type="Pfam" id="PF07687">
    <property type="entry name" value="M20_dimer"/>
    <property type="match status" value="1"/>
</dbReference>
<dbReference type="EMBL" id="JANBPU010000109">
    <property type="protein sequence ID" value="KAJ1916269.1"/>
    <property type="molecule type" value="Genomic_DNA"/>
</dbReference>
<comment type="caution">
    <text evidence="8">The sequence shown here is derived from an EMBL/GenBank/DDBJ whole genome shotgun (WGS) entry which is preliminary data.</text>
</comment>
<feature type="active site" description="Proton acceptor" evidence="5">
    <location>
        <position position="148"/>
    </location>
</feature>
<dbReference type="SUPFAM" id="SSF55031">
    <property type="entry name" value="Bacterial exopeptidase dimerisation domain"/>
    <property type="match status" value="1"/>
</dbReference>
<comment type="similarity">
    <text evidence="1">Belongs to the peptidase M20A family.</text>
</comment>
<feature type="binding site" evidence="6">
    <location>
        <position position="114"/>
    </location>
    <ligand>
        <name>Zn(2+)</name>
        <dbReference type="ChEBI" id="CHEBI:29105"/>
        <label>1</label>
    </ligand>
</feature>
<dbReference type="EC" id="3.5.1.14" evidence="8"/>
<evidence type="ECO:0000313" key="9">
    <source>
        <dbReference type="Proteomes" id="UP001150538"/>
    </source>
</evidence>
<feature type="binding site" evidence="6">
    <location>
        <position position="176"/>
    </location>
    <ligand>
        <name>Zn(2+)</name>
        <dbReference type="ChEBI" id="CHEBI:29105"/>
        <label>1</label>
    </ligand>
</feature>
<evidence type="ECO:0000313" key="8">
    <source>
        <dbReference type="EMBL" id="KAJ1916269.1"/>
    </source>
</evidence>
<evidence type="ECO:0000256" key="6">
    <source>
        <dbReference type="PIRSR" id="PIRSR036696-2"/>
    </source>
</evidence>
<dbReference type="SUPFAM" id="SSF53187">
    <property type="entry name" value="Zn-dependent exopeptidases"/>
    <property type="match status" value="1"/>
</dbReference>
<keyword evidence="9" id="KW-1185">Reference proteome</keyword>
<feature type="active site" evidence="5">
    <location>
        <position position="79"/>
    </location>
</feature>
<dbReference type="GO" id="GO:0006520">
    <property type="term" value="P:amino acid metabolic process"/>
    <property type="evidence" value="ECO:0007669"/>
    <property type="project" value="InterPro"/>
</dbReference>
<dbReference type="Gene3D" id="3.30.70.360">
    <property type="match status" value="1"/>
</dbReference>
<feature type="domain" description="Peptidase M20 dimerisation" evidence="7">
    <location>
        <begin position="189"/>
        <end position="305"/>
    </location>
</feature>
<evidence type="ECO:0000256" key="2">
    <source>
        <dbReference type="ARBA" id="ARBA00022490"/>
    </source>
</evidence>
<feature type="binding site" evidence="6">
    <location>
        <position position="114"/>
    </location>
    <ligand>
        <name>Zn(2+)</name>
        <dbReference type="ChEBI" id="CHEBI:29105"/>
        <label>2</label>
    </ligand>
</feature>
<dbReference type="PANTHER" id="PTHR45892">
    <property type="entry name" value="AMINOACYLASE-1"/>
    <property type="match status" value="1"/>
</dbReference>
<protein>
    <submittedName>
        <fullName evidence="8">Adenylate cyclase</fullName>
        <ecNumber evidence="8">3.5.1.14</ecNumber>
    </submittedName>
</protein>
<dbReference type="InterPro" id="IPR036264">
    <property type="entry name" value="Bact_exopeptidase_dim_dom"/>
</dbReference>
<dbReference type="Proteomes" id="UP001150538">
    <property type="component" value="Unassembled WGS sequence"/>
</dbReference>
<dbReference type="InterPro" id="IPR052083">
    <property type="entry name" value="Aminoacylase-1_M20A"/>
</dbReference>
<proteinExistence type="inferred from homology"/>
<dbReference type="GO" id="GO:0004046">
    <property type="term" value="F:aminoacylase activity"/>
    <property type="evidence" value="ECO:0007669"/>
    <property type="project" value="UniProtKB-EC"/>
</dbReference>
<feature type="binding site" evidence="6">
    <location>
        <position position="376"/>
    </location>
    <ligand>
        <name>Zn(2+)</name>
        <dbReference type="ChEBI" id="CHEBI:29105"/>
        <label>2</label>
    </ligand>
</feature>
<reference evidence="8" key="1">
    <citation type="submission" date="2022-07" db="EMBL/GenBank/DDBJ databases">
        <title>Phylogenomic reconstructions and comparative analyses of Kickxellomycotina fungi.</title>
        <authorList>
            <person name="Reynolds N.K."/>
            <person name="Stajich J.E."/>
            <person name="Barry K."/>
            <person name="Grigoriev I.V."/>
            <person name="Crous P."/>
            <person name="Smith M.E."/>
        </authorList>
    </citation>
    <scope>NUCLEOTIDE SEQUENCE</scope>
    <source>
        <strain evidence="8">NBRC 100468</strain>
    </source>
</reference>
<evidence type="ECO:0000256" key="4">
    <source>
        <dbReference type="ARBA" id="ARBA00022833"/>
    </source>
</evidence>
<dbReference type="InterPro" id="IPR010159">
    <property type="entry name" value="N-acyl_aa_amidohydrolase"/>
</dbReference>
<keyword evidence="3 6" id="KW-0479">Metal-binding</keyword>
<evidence type="ECO:0000256" key="5">
    <source>
        <dbReference type="PIRSR" id="PIRSR036696-1"/>
    </source>
</evidence>
<dbReference type="PANTHER" id="PTHR45892:SF1">
    <property type="entry name" value="AMINOACYLASE-1"/>
    <property type="match status" value="1"/>
</dbReference>
<evidence type="ECO:0000256" key="1">
    <source>
        <dbReference type="ARBA" id="ARBA00006247"/>
    </source>
</evidence>
<keyword evidence="4 6" id="KW-0862">Zinc</keyword>
<dbReference type="Gene3D" id="3.40.630.10">
    <property type="entry name" value="Zn peptidases"/>
    <property type="match status" value="1"/>
</dbReference>
<name>A0A9W7ZTU7_9FUNG</name>
<dbReference type="InterPro" id="IPR002933">
    <property type="entry name" value="Peptidase_M20"/>
</dbReference>
<feature type="binding site" evidence="6">
    <location>
        <position position="77"/>
    </location>
    <ligand>
        <name>Zn(2+)</name>
        <dbReference type="ChEBI" id="CHEBI:29105"/>
        <label>1</label>
    </ligand>
</feature>
<dbReference type="InterPro" id="IPR011650">
    <property type="entry name" value="Peptidase_M20_dimer"/>
</dbReference>
<dbReference type="Gene3D" id="1.10.150.900">
    <property type="match status" value="1"/>
</dbReference>
<dbReference type="NCBIfam" id="TIGR01880">
    <property type="entry name" value="Ac-peptdase-euk"/>
    <property type="match status" value="1"/>
</dbReference>
<dbReference type="AlphaFoldDB" id="A0A9W7ZTU7"/>
<organism evidence="8 9">
    <name type="scientific">Mycoemilia scoparia</name>
    <dbReference type="NCBI Taxonomy" id="417184"/>
    <lineage>
        <taxon>Eukaryota</taxon>
        <taxon>Fungi</taxon>
        <taxon>Fungi incertae sedis</taxon>
        <taxon>Zoopagomycota</taxon>
        <taxon>Kickxellomycotina</taxon>
        <taxon>Kickxellomycetes</taxon>
        <taxon>Kickxellales</taxon>
        <taxon>Kickxellaceae</taxon>
        <taxon>Mycoemilia</taxon>
    </lineage>
</organism>
<dbReference type="GO" id="GO:0046872">
    <property type="term" value="F:metal ion binding"/>
    <property type="evidence" value="ECO:0007669"/>
    <property type="project" value="UniProtKB-KW"/>
</dbReference>
<dbReference type="Pfam" id="PF01546">
    <property type="entry name" value="Peptidase_M20"/>
    <property type="match status" value="1"/>
</dbReference>
<evidence type="ECO:0000256" key="3">
    <source>
        <dbReference type="ARBA" id="ARBA00022723"/>
    </source>
</evidence>
<dbReference type="FunFam" id="3.40.630.10:FF:000019">
    <property type="entry name" value="Aminoacylase 1"/>
    <property type="match status" value="1"/>
</dbReference>
<accession>A0A9W7ZTU7</accession>
<keyword evidence="8" id="KW-0378">Hydrolase</keyword>
<dbReference type="GO" id="GO:0005737">
    <property type="term" value="C:cytoplasm"/>
    <property type="evidence" value="ECO:0007669"/>
    <property type="project" value="InterPro"/>
</dbReference>
<comment type="cofactor">
    <cofactor evidence="6">
        <name>Zn(2+)</name>
        <dbReference type="ChEBI" id="CHEBI:29105"/>
    </cofactor>
    <text evidence="6">Binds 2 Zn(2+) ions per subunit.</text>
</comment>
<feature type="binding site" evidence="6">
    <location>
        <position position="149"/>
    </location>
    <ligand>
        <name>Zn(2+)</name>
        <dbReference type="ChEBI" id="CHEBI:29105"/>
        <label>2</label>
    </ligand>
</feature>
<sequence>MASDNEPESVKRFREYLRIKSVQPKPDYESCVVFLNKQAEELGLPIKVYECVKGKPIVIITWEGKQPELPTVVLNSHMDVVPVFPEEWEYDPFSAERVPIDNGDYKIIARGSQDMKICGSCYLEAVRKLKAQGVKLERTIHIAFVPDEEIGSVDGLEKFVKTEDYAKLNVGFFLDEGIANPGDDLRVFYGERATWWVEFTAIGNAGHGSQFIENTVGEKIVPFMNRMLDIRKEQQDLLNTPKSDGTKRTLGDVTTINLTMLNAGVQANVVPKKASVVFDIRVTPHISLNEFRTKIESLAAEHGLEVNFKQYNDQACVTSTDETNPFWVPFENVLKSFNIGIFKEVFPAGSDSRFIRSQGIPCLGISPLRNLPVLLHDHNEYVRESDFIEGIKLYTSLIPALANAGTK</sequence>
<gene>
    <name evidence="8" type="primary">ACY1</name>
    <name evidence="8" type="ORF">H4219_003889</name>
</gene>
<keyword evidence="2" id="KW-0963">Cytoplasm</keyword>
<evidence type="ECO:0000259" key="7">
    <source>
        <dbReference type="Pfam" id="PF07687"/>
    </source>
</evidence>
<dbReference type="OrthoDB" id="3064516at2759"/>